<keyword evidence="3" id="KW-1185">Reference proteome</keyword>
<keyword evidence="1" id="KW-0812">Transmembrane</keyword>
<dbReference type="OrthoDB" id="429290at2759"/>
<dbReference type="Proteomes" id="UP000186817">
    <property type="component" value="Unassembled WGS sequence"/>
</dbReference>
<proteinExistence type="predicted"/>
<evidence type="ECO:0008006" key="4">
    <source>
        <dbReference type="Google" id="ProtNLM"/>
    </source>
</evidence>
<name>A0A1Q9C132_SYMMI</name>
<feature type="transmembrane region" description="Helical" evidence="1">
    <location>
        <begin position="139"/>
        <end position="157"/>
    </location>
</feature>
<reference evidence="2 3" key="1">
    <citation type="submission" date="2016-02" db="EMBL/GenBank/DDBJ databases">
        <title>Genome analysis of coral dinoflagellate symbionts highlights evolutionary adaptations to a symbiotic lifestyle.</title>
        <authorList>
            <person name="Aranda M."/>
            <person name="Li Y."/>
            <person name="Liew Y.J."/>
            <person name="Baumgarten S."/>
            <person name="Simakov O."/>
            <person name="Wilson M."/>
            <person name="Piel J."/>
            <person name="Ashoor H."/>
            <person name="Bougouffa S."/>
            <person name="Bajic V.B."/>
            <person name="Ryu T."/>
            <person name="Ravasi T."/>
            <person name="Bayer T."/>
            <person name="Micklem G."/>
            <person name="Kim H."/>
            <person name="Bhak J."/>
            <person name="Lajeunesse T.C."/>
            <person name="Voolstra C.R."/>
        </authorList>
    </citation>
    <scope>NUCLEOTIDE SEQUENCE [LARGE SCALE GENOMIC DNA]</scope>
    <source>
        <strain evidence="2 3">CCMP2467</strain>
    </source>
</reference>
<protein>
    <recommendedName>
        <fullName evidence="4">PAS domain-containing protein</fullName>
    </recommendedName>
</protein>
<feature type="transmembrane region" description="Helical" evidence="1">
    <location>
        <begin position="106"/>
        <end position="127"/>
    </location>
</feature>
<feature type="transmembrane region" description="Helical" evidence="1">
    <location>
        <begin position="187"/>
        <end position="205"/>
    </location>
</feature>
<dbReference type="EMBL" id="LSRX01001965">
    <property type="protein sequence ID" value="OLP76633.1"/>
    <property type="molecule type" value="Genomic_DNA"/>
</dbReference>
<keyword evidence="1" id="KW-1133">Transmembrane helix</keyword>
<dbReference type="AlphaFoldDB" id="A0A1Q9C132"/>
<feature type="transmembrane region" description="Helical" evidence="1">
    <location>
        <begin position="12"/>
        <end position="32"/>
    </location>
</feature>
<keyword evidence="1" id="KW-0472">Membrane</keyword>
<feature type="transmembrane region" description="Helical" evidence="1">
    <location>
        <begin position="211"/>
        <end position="236"/>
    </location>
</feature>
<feature type="transmembrane region" description="Helical" evidence="1">
    <location>
        <begin position="79"/>
        <end position="100"/>
    </location>
</feature>
<evidence type="ECO:0000256" key="1">
    <source>
        <dbReference type="SAM" id="Phobius"/>
    </source>
</evidence>
<organism evidence="2 3">
    <name type="scientific">Symbiodinium microadriaticum</name>
    <name type="common">Dinoflagellate</name>
    <name type="synonym">Zooxanthella microadriatica</name>
    <dbReference type="NCBI Taxonomy" id="2951"/>
    <lineage>
        <taxon>Eukaryota</taxon>
        <taxon>Sar</taxon>
        <taxon>Alveolata</taxon>
        <taxon>Dinophyceae</taxon>
        <taxon>Suessiales</taxon>
        <taxon>Symbiodiniaceae</taxon>
        <taxon>Symbiodinium</taxon>
    </lineage>
</organism>
<evidence type="ECO:0000313" key="3">
    <source>
        <dbReference type="Proteomes" id="UP000186817"/>
    </source>
</evidence>
<comment type="caution">
    <text evidence="2">The sequence shown here is derived from an EMBL/GenBank/DDBJ whole genome shotgun (WGS) entry which is preliminary data.</text>
</comment>
<accession>A0A1Q9C132</accession>
<evidence type="ECO:0000313" key="2">
    <source>
        <dbReference type="EMBL" id="OLP76633.1"/>
    </source>
</evidence>
<gene>
    <name evidence="2" type="ORF">AK812_SmicGene43407</name>
</gene>
<sequence length="565" mass="61902">MELSNGHAAVFWSVSGSLQAILLVRVCYLIVVNRIHLSVWCRRLVEYFQMVFKLQPIGSAQEKLVVDQVCYRHVQMARLFLNLLCGVLMIGLLGVQMTVVLSTNGWMAASMAWILLALFAITLLHVVSPTLLAKPKHSNALYAVLMALAVIGLAPPITPPDRLFMMSLCVLGFVRVPAVCMATEPALVAFCNFGPFLMVLLRATVEGIPFSTAVICAEVSGFFVTSVSAVLLQVSLRRSSSESLRHQQRSTELRAASSLLGLTCDAVIELDQDLRLVEHSTELATILLQSSSDLKGCVFTDFMPSTEEAERAAELLRRFDNYPPESINTQTFHTRFVDSCSSKFRSEVHQVMYTVPGRGRGKFRHLLGVRDVSDKRSIASPDAMSVSERQPSYTLLTPSIFTPNSQLPGLPVAHTEAQAPEPPAIEHKRLLSLEIDMERKSIAAASKPAFVGKRLVDIFSEPGLAVLEQAWVTACSEGGADKAISFQKLELRLSSSIRDSVDGILEVAMTETGDLHMMLRCLLTPTLAAAQNLPRSNSRSLLVPVPEAVQGESSTEATEFVNVNF</sequence>